<protein>
    <submittedName>
        <fullName evidence="10">Iron chelate uptake ABC transporter family permease subunit</fullName>
    </submittedName>
</protein>
<dbReference type="AlphaFoldDB" id="A0A939QID6"/>
<evidence type="ECO:0000256" key="8">
    <source>
        <dbReference type="SAM" id="MobiDB-lite"/>
    </source>
</evidence>
<keyword evidence="11" id="KW-1185">Reference proteome</keyword>
<dbReference type="GO" id="GO:0022857">
    <property type="term" value="F:transmembrane transporter activity"/>
    <property type="evidence" value="ECO:0007669"/>
    <property type="project" value="InterPro"/>
</dbReference>
<dbReference type="InterPro" id="IPR037294">
    <property type="entry name" value="ABC_BtuC-like"/>
</dbReference>
<feature type="transmembrane region" description="Helical" evidence="9">
    <location>
        <begin position="265"/>
        <end position="292"/>
    </location>
</feature>
<evidence type="ECO:0000256" key="7">
    <source>
        <dbReference type="ARBA" id="ARBA00023136"/>
    </source>
</evidence>
<organism evidence="10 11">
    <name type="scientific">Leucobacter tardus</name>
    <dbReference type="NCBI Taxonomy" id="501483"/>
    <lineage>
        <taxon>Bacteria</taxon>
        <taxon>Bacillati</taxon>
        <taxon>Actinomycetota</taxon>
        <taxon>Actinomycetes</taxon>
        <taxon>Micrococcales</taxon>
        <taxon>Microbacteriaceae</taxon>
        <taxon>Leucobacter</taxon>
    </lineage>
</organism>
<keyword evidence="5 9" id="KW-0812">Transmembrane</keyword>
<dbReference type="SUPFAM" id="SSF81345">
    <property type="entry name" value="ABC transporter involved in vitamin B12 uptake, BtuC"/>
    <property type="match status" value="1"/>
</dbReference>
<evidence type="ECO:0000313" key="11">
    <source>
        <dbReference type="Proteomes" id="UP000668403"/>
    </source>
</evidence>
<feature type="transmembrane region" description="Helical" evidence="9">
    <location>
        <begin position="146"/>
        <end position="165"/>
    </location>
</feature>
<dbReference type="GO" id="GO:0005886">
    <property type="term" value="C:plasma membrane"/>
    <property type="evidence" value="ECO:0007669"/>
    <property type="project" value="UniProtKB-SubCell"/>
</dbReference>
<feature type="transmembrane region" description="Helical" evidence="9">
    <location>
        <begin position="225"/>
        <end position="244"/>
    </location>
</feature>
<feature type="transmembrane region" description="Helical" evidence="9">
    <location>
        <begin position="304"/>
        <end position="322"/>
    </location>
</feature>
<feature type="region of interest" description="Disordered" evidence="8">
    <location>
        <begin position="1"/>
        <end position="24"/>
    </location>
</feature>
<comment type="subcellular location">
    <subcellularLocation>
        <location evidence="1">Cell membrane</location>
        <topology evidence="1">Multi-pass membrane protein</topology>
    </subcellularLocation>
</comment>
<evidence type="ECO:0000256" key="6">
    <source>
        <dbReference type="ARBA" id="ARBA00022989"/>
    </source>
</evidence>
<dbReference type="CDD" id="cd06550">
    <property type="entry name" value="TM_ABC_iron-siderophores_like"/>
    <property type="match status" value="1"/>
</dbReference>
<gene>
    <name evidence="10" type="ORF">J4H85_11520</name>
</gene>
<keyword evidence="4" id="KW-1003">Cell membrane</keyword>
<comment type="similarity">
    <text evidence="2">Belongs to the binding-protein-dependent transport system permease family. FecCD subfamily.</text>
</comment>
<evidence type="ECO:0000256" key="1">
    <source>
        <dbReference type="ARBA" id="ARBA00004651"/>
    </source>
</evidence>
<feature type="transmembrane region" description="Helical" evidence="9">
    <location>
        <begin position="177"/>
        <end position="197"/>
    </location>
</feature>
<dbReference type="PANTHER" id="PTHR30472:SF1">
    <property type="entry name" value="FE(3+) DICITRATE TRANSPORT SYSTEM PERMEASE PROTEIN FECC-RELATED"/>
    <property type="match status" value="1"/>
</dbReference>
<dbReference type="Gene3D" id="1.10.3470.10">
    <property type="entry name" value="ABC transporter involved in vitamin B12 uptake, BtuC"/>
    <property type="match status" value="1"/>
</dbReference>
<evidence type="ECO:0000256" key="9">
    <source>
        <dbReference type="SAM" id="Phobius"/>
    </source>
</evidence>
<sequence length="360" mass="36756">MTSSVQATPRPVPDTPVSGAGRRPSLLRAGDGGRWAGLLVLALLCTAALVVSMLVGSRSVDPAAVFHFVVHPDPDDPVSQAVWFSRVPRTVLVLAAGAAFGVAGALMQAVTRNPMADPGILGVNAGASLAVVVGLAFFGLTDVSQYMWWAFAGALLTSILVFVIGNTGTVRGNAVRMTLSGVALGAVLSGFTSALMLTNSQLLERMRGWSAGTTASQPLEGTLQLVPFIGAGLIIALLSSRSLDVLSLGEASAVAMGAHPNRIRLVTLVAIALLAGGATAAAGPIGFLGLLAPHLARMIVGPHQGWILAYSVLIAPTVMGFADVIGRVITSGEVPVGVVTAFIGAPVLIALVRRLRVSEV</sequence>
<reference evidence="10" key="1">
    <citation type="submission" date="2021-03" db="EMBL/GenBank/DDBJ databases">
        <title>Leucobacter chromiisoli sp. nov., isolated from chromium-containing soil of chemical plant.</title>
        <authorList>
            <person name="Xu Z."/>
        </authorList>
    </citation>
    <scope>NUCLEOTIDE SEQUENCE</scope>
    <source>
        <strain evidence="10">K 70/01</strain>
    </source>
</reference>
<dbReference type="RefSeq" id="WP_208239762.1">
    <property type="nucleotide sequence ID" value="NZ_BAAAQU010000002.1"/>
</dbReference>
<dbReference type="Proteomes" id="UP000668403">
    <property type="component" value="Unassembled WGS sequence"/>
</dbReference>
<keyword evidence="3" id="KW-0813">Transport</keyword>
<dbReference type="GO" id="GO:0033214">
    <property type="term" value="P:siderophore-iron import into cell"/>
    <property type="evidence" value="ECO:0007669"/>
    <property type="project" value="TreeGrafter"/>
</dbReference>
<feature type="transmembrane region" description="Helical" evidence="9">
    <location>
        <begin position="35"/>
        <end position="55"/>
    </location>
</feature>
<evidence type="ECO:0000313" key="10">
    <source>
        <dbReference type="EMBL" id="MBO2990623.1"/>
    </source>
</evidence>
<keyword evidence="7 9" id="KW-0472">Membrane</keyword>
<proteinExistence type="inferred from homology"/>
<dbReference type="FunFam" id="1.10.3470.10:FF:000001">
    <property type="entry name" value="Vitamin B12 ABC transporter permease BtuC"/>
    <property type="match status" value="1"/>
</dbReference>
<dbReference type="Pfam" id="PF01032">
    <property type="entry name" value="FecCD"/>
    <property type="match status" value="1"/>
</dbReference>
<evidence type="ECO:0000256" key="3">
    <source>
        <dbReference type="ARBA" id="ARBA00022448"/>
    </source>
</evidence>
<name>A0A939QID6_9MICO</name>
<feature type="transmembrane region" description="Helical" evidence="9">
    <location>
        <begin position="119"/>
        <end position="140"/>
    </location>
</feature>
<comment type="caution">
    <text evidence="10">The sequence shown here is derived from an EMBL/GenBank/DDBJ whole genome shotgun (WGS) entry which is preliminary data.</text>
</comment>
<evidence type="ECO:0000256" key="5">
    <source>
        <dbReference type="ARBA" id="ARBA00022692"/>
    </source>
</evidence>
<dbReference type="PANTHER" id="PTHR30472">
    <property type="entry name" value="FERRIC ENTEROBACTIN TRANSPORT SYSTEM PERMEASE PROTEIN"/>
    <property type="match status" value="1"/>
</dbReference>
<keyword evidence="6 9" id="KW-1133">Transmembrane helix</keyword>
<feature type="transmembrane region" description="Helical" evidence="9">
    <location>
        <begin position="87"/>
        <end position="107"/>
    </location>
</feature>
<dbReference type="InterPro" id="IPR000522">
    <property type="entry name" value="ABC_transptr_permease_BtuC"/>
</dbReference>
<accession>A0A939QID6</accession>
<feature type="transmembrane region" description="Helical" evidence="9">
    <location>
        <begin position="334"/>
        <end position="352"/>
    </location>
</feature>
<evidence type="ECO:0000256" key="4">
    <source>
        <dbReference type="ARBA" id="ARBA00022475"/>
    </source>
</evidence>
<dbReference type="EMBL" id="JAGFBF010000005">
    <property type="protein sequence ID" value="MBO2990623.1"/>
    <property type="molecule type" value="Genomic_DNA"/>
</dbReference>
<evidence type="ECO:0000256" key="2">
    <source>
        <dbReference type="ARBA" id="ARBA00007935"/>
    </source>
</evidence>